<keyword evidence="2" id="KW-0479">Metal-binding</keyword>
<dbReference type="Gene3D" id="2.60.120.10">
    <property type="entry name" value="Jelly Rolls"/>
    <property type="match status" value="2"/>
</dbReference>
<dbReference type="Proteomes" id="UP000005038">
    <property type="component" value="Unassembled WGS sequence"/>
</dbReference>
<dbReference type="Pfam" id="PF02678">
    <property type="entry name" value="Pirin"/>
    <property type="match status" value="1"/>
</dbReference>
<dbReference type="GO" id="GO:0046872">
    <property type="term" value="F:metal ion binding"/>
    <property type="evidence" value="ECO:0007669"/>
    <property type="project" value="UniProtKB-KW"/>
</dbReference>
<dbReference type="InterPro" id="IPR014710">
    <property type="entry name" value="RmlC-like_jellyroll"/>
</dbReference>
<dbReference type="AlphaFoldDB" id="H5THP5"/>
<evidence type="ECO:0000256" key="3">
    <source>
        <dbReference type="RuleBase" id="RU003457"/>
    </source>
</evidence>
<name>H5THP5_GORO1</name>
<dbReference type="InterPro" id="IPR011051">
    <property type="entry name" value="RmlC_Cupin_sf"/>
</dbReference>
<keyword evidence="2" id="KW-0408">Iron</keyword>
<dbReference type="SUPFAM" id="SSF51182">
    <property type="entry name" value="RmlC-like cupins"/>
    <property type="match status" value="1"/>
</dbReference>
<dbReference type="PIRSF" id="PIRSF006232">
    <property type="entry name" value="Pirin"/>
    <property type="match status" value="1"/>
</dbReference>
<dbReference type="RefSeq" id="WP_007237264.1">
    <property type="nucleotide sequence ID" value="NZ_BAFB01000036.1"/>
</dbReference>
<evidence type="ECO:0000256" key="2">
    <source>
        <dbReference type="PIRSR" id="PIRSR006232-1"/>
    </source>
</evidence>
<dbReference type="EMBL" id="BAFB01000036">
    <property type="protein sequence ID" value="GAB33003.1"/>
    <property type="molecule type" value="Genomic_DNA"/>
</dbReference>
<dbReference type="InterPro" id="IPR003829">
    <property type="entry name" value="Pirin_N_dom"/>
</dbReference>
<dbReference type="InterPro" id="IPR012093">
    <property type="entry name" value="Pirin"/>
</dbReference>
<reference evidence="5" key="1">
    <citation type="submission" date="2012-02" db="EMBL/GenBank/DDBJ databases">
        <title>Whole genome shotgun sequence of Gordonia otitidis NBRC 100426.</title>
        <authorList>
            <person name="Yoshida I."/>
            <person name="Hosoyama A."/>
            <person name="Tsuchikane K."/>
            <person name="Katsumata H."/>
            <person name="Yamazaki S."/>
            <person name="Fujita N."/>
        </authorList>
    </citation>
    <scope>NUCLEOTIDE SEQUENCE [LARGE SCALE GENOMIC DNA]</scope>
    <source>
        <strain evidence="5">NBRC 100426</strain>
    </source>
</reference>
<evidence type="ECO:0000313" key="5">
    <source>
        <dbReference type="EMBL" id="GAB33003.1"/>
    </source>
</evidence>
<sequence>MSAEHTTEAPSSWRLIRAADRHMWNDEAIDSRQSFPATGSFDLVANAHGMLLVHNDDVVDAGAGFDTHQHHDAEIVTWVVEGSLHHKDSHGSEGVLTPGVVQRMSAGSGIRHSERNASTRSENQRLRVVQMWIAPEYAGGTPHYAEVDVNAALTRGDLVTIVSGLERDIDSPALRIGNSYVALHAARLTPGHPVTLPRAPFGHLFVVSGTISVTGLDQQAAINERITLDEGDALRTVDNAELSMTSDAPTEILFWEMHTSFDAPRH</sequence>
<evidence type="ECO:0000313" key="6">
    <source>
        <dbReference type="Proteomes" id="UP000005038"/>
    </source>
</evidence>
<comment type="similarity">
    <text evidence="1 3">Belongs to the pirin family.</text>
</comment>
<feature type="domain" description="Pirin N-terminal" evidence="4">
    <location>
        <begin position="31"/>
        <end position="133"/>
    </location>
</feature>
<dbReference type="STRING" id="1108044.GOOTI_036_00140"/>
<comment type="cofactor">
    <cofactor evidence="2">
        <name>Fe cation</name>
        <dbReference type="ChEBI" id="CHEBI:24875"/>
    </cofactor>
    <text evidence="2">Binds 1 Fe cation per subunit.</text>
</comment>
<dbReference type="PANTHER" id="PTHR43212">
    <property type="entry name" value="QUERCETIN 2,3-DIOXYGENASE"/>
    <property type="match status" value="1"/>
</dbReference>
<evidence type="ECO:0000256" key="1">
    <source>
        <dbReference type="ARBA" id="ARBA00008416"/>
    </source>
</evidence>
<organism evidence="5 6">
    <name type="scientific">Gordonia otitidis (strain DSM 44809 / CCUG 52243 / JCM 12355 / NBRC 100426 / IFM 10032)</name>
    <dbReference type="NCBI Taxonomy" id="1108044"/>
    <lineage>
        <taxon>Bacteria</taxon>
        <taxon>Bacillati</taxon>
        <taxon>Actinomycetota</taxon>
        <taxon>Actinomycetes</taxon>
        <taxon>Mycobacteriales</taxon>
        <taxon>Gordoniaceae</taxon>
        <taxon>Gordonia</taxon>
    </lineage>
</organism>
<keyword evidence="6" id="KW-1185">Reference proteome</keyword>
<evidence type="ECO:0000259" key="4">
    <source>
        <dbReference type="Pfam" id="PF02678"/>
    </source>
</evidence>
<dbReference type="PANTHER" id="PTHR43212:SF3">
    <property type="entry name" value="QUERCETIN 2,3-DIOXYGENASE"/>
    <property type="match status" value="1"/>
</dbReference>
<protein>
    <recommendedName>
        <fullName evidence="4">Pirin N-terminal domain-containing protein</fullName>
    </recommendedName>
</protein>
<feature type="binding site" evidence="2">
    <location>
        <position position="112"/>
    </location>
    <ligand>
        <name>Fe cation</name>
        <dbReference type="ChEBI" id="CHEBI:24875"/>
    </ligand>
</feature>
<feature type="binding site" evidence="2">
    <location>
        <position position="68"/>
    </location>
    <ligand>
        <name>Fe cation</name>
        <dbReference type="ChEBI" id="CHEBI:24875"/>
    </ligand>
</feature>
<dbReference type="OrthoDB" id="321327at2"/>
<gene>
    <name evidence="5" type="ORF">GOOTI_036_00140</name>
</gene>
<feature type="binding site" evidence="2">
    <location>
        <position position="114"/>
    </location>
    <ligand>
        <name>Fe cation</name>
        <dbReference type="ChEBI" id="CHEBI:24875"/>
    </ligand>
</feature>
<accession>H5THP5</accession>
<feature type="binding site" evidence="2">
    <location>
        <position position="70"/>
    </location>
    <ligand>
        <name>Fe cation</name>
        <dbReference type="ChEBI" id="CHEBI:24875"/>
    </ligand>
</feature>
<comment type="caution">
    <text evidence="5">The sequence shown here is derived from an EMBL/GenBank/DDBJ whole genome shotgun (WGS) entry which is preliminary data.</text>
</comment>
<proteinExistence type="inferred from homology"/>